<evidence type="ECO:0000313" key="2">
    <source>
        <dbReference type="EMBL" id="CAG5106282.1"/>
    </source>
</evidence>
<gene>
    <name evidence="2" type="ORF">HICCMSTLAB_LOCUS12182</name>
</gene>
<proteinExistence type="predicted"/>
<dbReference type="Proteomes" id="UP000786811">
    <property type="component" value="Unassembled WGS sequence"/>
</dbReference>
<accession>A0A8J2HRZ1</accession>
<keyword evidence="3" id="KW-1185">Reference proteome</keyword>
<dbReference type="EMBL" id="CAJNRD030001124">
    <property type="protein sequence ID" value="CAG5106282.1"/>
    <property type="molecule type" value="Genomic_DNA"/>
</dbReference>
<reference evidence="2" key="1">
    <citation type="submission" date="2021-04" db="EMBL/GenBank/DDBJ databases">
        <authorList>
            <person name="Chebbi M.A.C M."/>
        </authorList>
    </citation>
    <scope>NUCLEOTIDE SEQUENCE</scope>
</reference>
<dbReference type="AlphaFoldDB" id="A0A8J2HRZ1"/>
<sequence>MEMEMNAEMERPACLMPSVSAGLTEDGSESGEPSAAGSSAGSIYCTLERDYARVFDQYYSLE</sequence>
<evidence type="ECO:0000256" key="1">
    <source>
        <dbReference type="SAM" id="MobiDB-lite"/>
    </source>
</evidence>
<name>A0A8J2HRZ1_COTCN</name>
<comment type="caution">
    <text evidence="2">The sequence shown here is derived from an EMBL/GenBank/DDBJ whole genome shotgun (WGS) entry which is preliminary data.</text>
</comment>
<feature type="compositionally biased region" description="Low complexity" evidence="1">
    <location>
        <begin position="30"/>
        <end position="40"/>
    </location>
</feature>
<organism evidence="2 3">
    <name type="scientific">Cotesia congregata</name>
    <name type="common">Parasitoid wasp</name>
    <name type="synonym">Apanteles congregatus</name>
    <dbReference type="NCBI Taxonomy" id="51543"/>
    <lineage>
        <taxon>Eukaryota</taxon>
        <taxon>Metazoa</taxon>
        <taxon>Ecdysozoa</taxon>
        <taxon>Arthropoda</taxon>
        <taxon>Hexapoda</taxon>
        <taxon>Insecta</taxon>
        <taxon>Pterygota</taxon>
        <taxon>Neoptera</taxon>
        <taxon>Endopterygota</taxon>
        <taxon>Hymenoptera</taxon>
        <taxon>Apocrita</taxon>
        <taxon>Ichneumonoidea</taxon>
        <taxon>Braconidae</taxon>
        <taxon>Microgastrinae</taxon>
        <taxon>Cotesia</taxon>
    </lineage>
</organism>
<protein>
    <submittedName>
        <fullName evidence="2">Uncharacterized protein</fullName>
    </submittedName>
</protein>
<evidence type="ECO:0000313" key="3">
    <source>
        <dbReference type="Proteomes" id="UP000786811"/>
    </source>
</evidence>
<feature type="region of interest" description="Disordered" evidence="1">
    <location>
        <begin position="19"/>
        <end position="40"/>
    </location>
</feature>